<proteinExistence type="predicted"/>
<dbReference type="STRING" id="1429083.GCA_001885685_03375"/>
<organism evidence="1 2">
    <name type="scientific">Atopomonas hussainii</name>
    <dbReference type="NCBI Taxonomy" id="1429083"/>
    <lineage>
        <taxon>Bacteria</taxon>
        <taxon>Pseudomonadati</taxon>
        <taxon>Pseudomonadota</taxon>
        <taxon>Gammaproteobacteria</taxon>
        <taxon>Pseudomonadales</taxon>
        <taxon>Pseudomonadaceae</taxon>
        <taxon>Atopomonas</taxon>
    </lineage>
</organism>
<protein>
    <submittedName>
        <fullName evidence="1">Uncharacterized protein</fullName>
    </submittedName>
</protein>
<name>A0A1H7I2Z4_9GAMM</name>
<dbReference type="RefSeq" id="WP_074865367.1">
    <property type="nucleotide sequence ID" value="NZ_FOAS01000003.1"/>
</dbReference>
<gene>
    <name evidence="1" type="ORF">SAMN05216214_103178</name>
</gene>
<dbReference type="Pfam" id="PF13487">
    <property type="entry name" value="HD_5"/>
    <property type="match status" value="1"/>
</dbReference>
<dbReference type="EMBL" id="FOAS01000003">
    <property type="protein sequence ID" value="SEK56899.1"/>
    <property type="molecule type" value="Genomic_DNA"/>
</dbReference>
<dbReference type="Proteomes" id="UP000185766">
    <property type="component" value="Unassembled WGS sequence"/>
</dbReference>
<sequence length="400" mass="44638">MHNEAHYLQQLLNLGEQHPVAAGHAIYNREDTLLMGAGSPIDAQALSHLTEQPLRQPLLNSLSIHDGLTQPQLCQDIAQLLSPHAAWRALLGPVEELPALFPASLLAQHLTVMRTLYPALYQRTLRGALLSLCLARQLQASHVEHIWLAALGRLCGQLYLPAELIGKHVSKKHLQLQLEHYPESSWLALQHDLPGESALWLAQHQESLTGSGFPSGQQEPAPLAAQLLGIGDWYALLCELHGELSLQACRPALQMLRERWQSEVFQAFQHCAAHTAADFQPRHSLTENRQWLNALLNQQGQGQSRLRRLQQQLAGMPAQRSASALMLNGLVNELLHTCASAGLLSDEYQRWVLYVHDQRLEAASEEMHGLELQISVLNLEMQRANHLAERLGLGQVGRYH</sequence>
<dbReference type="Gene3D" id="1.10.3210.10">
    <property type="entry name" value="Hypothetical protein af1432"/>
    <property type="match status" value="1"/>
</dbReference>
<evidence type="ECO:0000313" key="2">
    <source>
        <dbReference type="Proteomes" id="UP000185766"/>
    </source>
</evidence>
<keyword evidence="2" id="KW-1185">Reference proteome</keyword>
<dbReference type="AlphaFoldDB" id="A0A1H7I2Z4"/>
<accession>A0A1H7I2Z4</accession>
<reference evidence="1 2" key="1">
    <citation type="submission" date="2016-10" db="EMBL/GenBank/DDBJ databases">
        <authorList>
            <person name="de Groot N.N."/>
        </authorList>
    </citation>
    <scope>NUCLEOTIDE SEQUENCE [LARGE SCALE GENOMIC DNA]</scope>
    <source>
        <strain evidence="1 2">JCM 19513</strain>
    </source>
</reference>
<evidence type="ECO:0000313" key="1">
    <source>
        <dbReference type="EMBL" id="SEK56899.1"/>
    </source>
</evidence>